<dbReference type="PANTHER" id="PTHR46796">
    <property type="entry name" value="HTH-TYPE TRANSCRIPTIONAL ACTIVATOR RHAS-RELATED"/>
    <property type="match status" value="1"/>
</dbReference>
<feature type="domain" description="HTH araC/xylS-type" evidence="4">
    <location>
        <begin position="220"/>
        <end position="318"/>
    </location>
</feature>
<sequence length="337" mass="35197">MDVLSDAVTAARVGRPHSSRLVGKVPFAADFPAGEGCAGFHVVLQGSCLLLPREADPVPLAVGDVVFLPTAAAHGLASAPAAPPGGTVVLLCGGYPMDQDRVHPLLTELPEIVHLPAKVGRDPSLQAVVELLAQELDRAPTTEGDALPLLSSQARGVDGDGLPVLSGQEDGRVPALGGGAPGGDAALPALLDLLLLYILRAWLAEQSGGWAGALRDPAVDAALRAVHGDLARPWTVEALGRQGGLSRAAFARRFAALVGRPPLAYLTWWRLTSAARLLRDTDEPLTAIAAQVGYGSEHALAHAFKREYGLAPGAYRRTTPSHNPVRTFRDGIGWSEQ</sequence>
<dbReference type="EMBL" id="JAPNUD010000090">
    <property type="protein sequence ID" value="MDA0644233.1"/>
    <property type="molecule type" value="Genomic_DNA"/>
</dbReference>
<keyword evidence="2" id="KW-0238">DNA-binding</keyword>
<dbReference type="PROSITE" id="PS00041">
    <property type="entry name" value="HTH_ARAC_FAMILY_1"/>
    <property type="match status" value="1"/>
</dbReference>
<dbReference type="InterPro" id="IPR009057">
    <property type="entry name" value="Homeodomain-like_sf"/>
</dbReference>
<organism evidence="5 6">
    <name type="scientific">Nonomuraea ferruginea</name>
    <dbReference type="NCBI Taxonomy" id="46174"/>
    <lineage>
        <taxon>Bacteria</taxon>
        <taxon>Bacillati</taxon>
        <taxon>Actinomycetota</taxon>
        <taxon>Actinomycetes</taxon>
        <taxon>Streptosporangiales</taxon>
        <taxon>Streptosporangiaceae</taxon>
        <taxon>Nonomuraea</taxon>
    </lineage>
</organism>
<dbReference type="Pfam" id="PF12833">
    <property type="entry name" value="HTH_18"/>
    <property type="match status" value="1"/>
</dbReference>
<keyword evidence="3" id="KW-0804">Transcription</keyword>
<dbReference type="PANTHER" id="PTHR46796:SF13">
    <property type="entry name" value="HTH-TYPE TRANSCRIPTIONAL ACTIVATOR RHAS"/>
    <property type="match status" value="1"/>
</dbReference>
<name>A0ABT4T3Y1_9ACTN</name>
<dbReference type="Proteomes" id="UP001212498">
    <property type="component" value="Unassembled WGS sequence"/>
</dbReference>
<dbReference type="PROSITE" id="PS01124">
    <property type="entry name" value="HTH_ARAC_FAMILY_2"/>
    <property type="match status" value="1"/>
</dbReference>
<proteinExistence type="predicted"/>
<evidence type="ECO:0000256" key="3">
    <source>
        <dbReference type="ARBA" id="ARBA00023163"/>
    </source>
</evidence>
<evidence type="ECO:0000313" key="6">
    <source>
        <dbReference type="Proteomes" id="UP001212498"/>
    </source>
</evidence>
<keyword evidence="1" id="KW-0805">Transcription regulation</keyword>
<dbReference type="InterPro" id="IPR018060">
    <property type="entry name" value="HTH_AraC"/>
</dbReference>
<dbReference type="SMART" id="SM00342">
    <property type="entry name" value="HTH_ARAC"/>
    <property type="match status" value="1"/>
</dbReference>
<dbReference type="RefSeq" id="WP_271278287.1">
    <property type="nucleotide sequence ID" value="NZ_BAABFD010000002.1"/>
</dbReference>
<comment type="caution">
    <text evidence="5">The sequence shown here is derived from an EMBL/GenBank/DDBJ whole genome shotgun (WGS) entry which is preliminary data.</text>
</comment>
<gene>
    <name evidence="5" type="ORF">OUY24_26690</name>
</gene>
<evidence type="ECO:0000256" key="2">
    <source>
        <dbReference type="ARBA" id="ARBA00023125"/>
    </source>
</evidence>
<dbReference type="InterPro" id="IPR032783">
    <property type="entry name" value="AraC_lig"/>
</dbReference>
<dbReference type="SUPFAM" id="SSF46689">
    <property type="entry name" value="Homeodomain-like"/>
    <property type="match status" value="2"/>
</dbReference>
<dbReference type="Gene3D" id="1.10.10.60">
    <property type="entry name" value="Homeodomain-like"/>
    <property type="match status" value="2"/>
</dbReference>
<evidence type="ECO:0000259" key="4">
    <source>
        <dbReference type="PROSITE" id="PS01124"/>
    </source>
</evidence>
<protein>
    <submittedName>
        <fullName evidence="5">AraC family transcriptional regulator</fullName>
    </submittedName>
</protein>
<dbReference type="InterPro" id="IPR050204">
    <property type="entry name" value="AraC_XylS_family_regulators"/>
</dbReference>
<accession>A0ABT4T3Y1</accession>
<evidence type="ECO:0000256" key="1">
    <source>
        <dbReference type="ARBA" id="ARBA00023015"/>
    </source>
</evidence>
<reference evidence="5 6" key="1">
    <citation type="submission" date="2022-11" db="EMBL/GenBank/DDBJ databases">
        <title>Nonomuraea corallina sp. nov., a new species of the genus Nonomuraea isolated from sea side sediment in Thai sea.</title>
        <authorList>
            <person name="Ngamcharungchit C."/>
            <person name="Matsumoto A."/>
            <person name="Suriyachadkun C."/>
            <person name="Panbangred W."/>
            <person name="Inahashi Y."/>
            <person name="Intra B."/>
        </authorList>
    </citation>
    <scope>NUCLEOTIDE SEQUENCE [LARGE SCALE GENOMIC DNA]</scope>
    <source>
        <strain evidence="5 6">DSM 43553</strain>
    </source>
</reference>
<dbReference type="Pfam" id="PF12852">
    <property type="entry name" value="Cupin_6"/>
    <property type="match status" value="1"/>
</dbReference>
<keyword evidence="6" id="KW-1185">Reference proteome</keyword>
<dbReference type="InterPro" id="IPR018062">
    <property type="entry name" value="HTH_AraC-typ_CS"/>
</dbReference>
<evidence type="ECO:0000313" key="5">
    <source>
        <dbReference type="EMBL" id="MDA0644233.1"/>
    </source>
</evidence>